<dbReference type="CDD" id="cd06558">
    <property type="entry name" value="crotonase-like"/>
    <property type="match status" value="1"/>
</dbReference>
<proteinExistence type="predicted"/>
<dbReference type="EMBL" id="PYBJ01000019">
    <property type="protein sequence ID" value="PSM40387.1"/>
    <property type="molecule type" value="Genomic_DNA"/>
</dbReference>
<name>A0A2P8Q2A5_9ACTN</name>
<dbReference type="AlphaFoldDB" id="A0A2P8Q2A5"/>
<gene>
    <name evidence="1" type="ORF">C6Y14_27250</name>
</gene>
<dbReference type="PANTHER" id="PTHR11941:SF54">
    <property type="entry name" value="ENOYL-COA HYDRATASE, MITOCHONDRIAL"/>
    <property type="match status" value="1"/>
</dbReference>
<dbReference type="GO" id="GO:0003824">
    <property type="term" value="F:catalytic activity"/>
    <property type="evidence" value="ECO:0007669"/>
    <property type="project" value="UniProtKB-ARBA"/>
</dbReference>
<dbReference type="GO" id="GO:0006635">
    <property type="term" value="P:fatty acid beta-oxidation"/>
    <property type="evidence" value="ECO:0007669"/>
    <property type="project" value="TreeGrafter"/>
</dbReference>
<dbReference type="Pfam" id="PF00378">
    <property type="entry name" value="ECH_1"/>
    <property type="match status" value="1"/>
</dbReference>
<dbReference type="PANTHER" id="PTHR11941">
    <property type="entry name" value="ENOYL-COA HYDRATASE-RELATED"/>
    <property type="match status" value="1"/>
</dbReference>
<organism evidence="1 2">
    <name type="scientific">Streptomyces dioscori</name>
    <dbReference type="NCBI Taxonomy" id="2109333"/>
    <lineage>
        <taxon>Bacteria</taxon>
        <taxon>Bacillati</taxon>
        <taxon>Actinomycetota</taxon>
        <taxon>Actinomycetes</taxon>
        <taxon>Kitasatosporales</taxon>
        <taxon>Streptomycetaceae</taxon>
        <taxon>Streptomyces</taxon>
        <taxon>Streptomyces aurantiacus group</taxon>
    </lineage>
</organism>
<dbReference type="RefSeq" id="WP_107019467.1">
    <property type="nucleotide sequence ID" value="NZ_KZ679048.1"/>
</dbReference>
<protein>
    <submittedName>
        <fullName evidence="1">Enoyl-CoA hydratase</fullName>
    </submittedName>
</protein>
<evidence type="ECO:0000313" key="1">
    <source>
        <dbReference type="EMBL" id="PSM40387.1"/>
    </source>
</evidence>
<dbReference type="InterPro" id="IPR029045">
    <property type="entry name" value="ClpP/crotonase-like_dom_sf"/>
</dbReference>
<evidence type="ECO:0000313" key="2">
    <source>
        <dbReference type="Proteomes" id="UP000240429"/>
    </source>
</evidence>
<keyword evidence="2" id="KW-1185">Reference proteome</keyword>
<reference evidence="1 2" key="1">
    <citation type="submission" date="2018-03" db="EMBL/GenBank/DDBJ databases">
        <title>Streptomyces dioscori sp. nov., a novel endophytic actinobacterium isolated from bulbil of Dioscorea bulbifera L.</title>
        <authorList>
            <person name="Zhikuan W."/>
        </authorList>
    </citation>
    <scope>NUCLEOTIDE SEQUENCE [LARGE SCALE GENOMIC DNA]</scope>
    <source>
        <strain evidence="1 2">A217</strain>
    </source>
</reference>
<dbReference type="InterPro" id="IPR001753">
    <property type="entry name" value="Enoyl-CoA_hydra/iso"/>
</dbReference>
<sequence length="286" mass="30628">MNLDRYTTLRVGLDDGVARIILDNPPVNVLSGTLIRELHDALATLRDDGLVRVIVFSSAHPEFFIAHVDIHILDEMDELREIAGRNPDANLFQGVGELLRHQPQVTIVKLAGKARAGGAEFVAAADMTFAARETAGIGQSEVLMGIVPGGGGTQYLRERVGRNRALELLLTGDLVDAETAAAYGWINRAVPAAELDAFVDGVAQKIAGLSPELIAAAKRLVPPADLTDGLRAEDDAWAELVRGELPARLMTEALKHGVQTPAGERDLESVMRDIAATIGKAVLDLR</sequence>
<dbReference type="Proteomes" id="UP000240429">
    <property type="component" value="Unassembled WGS sequence"/>
</dbReference>
<dbReference type="OrthoDB" id="9775794at2"/>
<accession>A0A2P8Q2A5</accession>
<dbReference type="Gene3D" id="3.90.226.10">
    <property type="entry name" value="2-enoyl-CoA Hydratase, Chain A, domain 1"/>
    <property type="match status" value="1"/>
</dbReference>
<comment type="caution">
    <text evidence="1">The sequence shown here is derived from an EMBL/GenBank/DDBJ whole genome shotgun (WGS) entry which is preliminary data.</text>
</comment>
<dbReference type="SUPFAM" id="SSF52096">
    <property type="entry name" value="ClpP/crotonase"/>
    <property type="match status" value="1"/>
</dbReference>